<dbReference type="InterPro" id="IPR001296">
    <property type="entry name" value="Glyco_trans_1"/>
</dbReference>
<dbReference type="Gene3D" id="3.40.50.2000">
    <property type="entry name" value="Glycogen Phosphorylase B"/>
    <property type="match status" value="2"/>
</dbReference>
<feature type="domain" description="Glycosyl transferase family 1" evidence="1">
    <location>
        <begin position="193"/>
        <end position="346"/>
    </location>
</feature>
<dbReference type="EMBL" id="CP116346">
    <property type="protein sequence ID" value="WIT10057.1"/>
    <property type="molecule type" value="Genomic_DNA"/>
</dbReference>
<evidence type="ECO:0000259" key="1">
    <source>
        <dbReference type="Pfam" id="PF00534"/>
    </source>
</evidence>
<gene>
    <name evidence="2" type="ORF">PFX98_14045</name>
</gene>
<reference evidence="2" key="1">
    <citation type="submission" date="2023-01" db="EMBL/GenBank/DDBJ databases">
        <title>Whole genome sequence of Paucibacter sp. S2-9 isolated from pond sediment.</title>
        <authorList>
            <person name="Jung J.Y."/>
        </authorList>
    </citation>
    <scope>NUCLEOTIDE SEQUENCE</scope>
    <source>
        <strain evidence="2">S2-9</strain>
    </source>
</reference>
<evidence type="ECO:0000313" key="3">
    <source>
        <dbReference type="Proteomes" id="UP001177769"/>
    </source>
</evidence>
<dbReference type="KEGG" id="pais:PFX98_14045"/>
<dbReference type="Proteomes" id="UP001177769">
    <property type="component" value="Chromosome"/>
</dbReference>
<dbReference type="InterPro" id="IPR050194">
    <property type="entry name" value="Glycosyltransferase_grp1"/>
</dbReference>
<accession>A0AA95SLB7</accession>
<dbReference type="CDD" id="cd03801">
    <property type="entry name" value="GT4_PimA-like"/>
    <property type="match status" value="1"/>
</dbReference>
<dbReference type="GO" id="GO:0016758">
    <property type="term" value="F:hexosyltransferase activity"/>
    <property type="evidence" value="ECO:0007669"/>
    <property type="project" value="TreeGrafter"/>
</dbReference>
<keyword evidence="3" id="KW-1185">Reference proteome</keyword>
<dbReference type="PANTHER" id="PTHR45947">
    <property type="entry name" value="SULFOQUINOVOSYL TRANSFERASE SQD2"/>
    <property type="match status" value="1"/>
</dbReference>
<protein>
    <submittedName>
        <fullName evidence="2">Glycosyltransferase family 4 protein</fullName>
    </submittedName>
</protein>
<dbReference type="AlphaFoldDB" id="A0AA95SLB7"/>
<sequence length="374" mass="41778">MKVAFVFDYVMHYHRATLQAIESRVRDLGGQFTLYTARHAQAGTGRAPLTTAVVGDQRFYTLAEKYVGSYALRHQQGLVEQLEQQRPDIIVTMCHSGTWSEWLIAKNKRKWGSRLLAWQCGYEYNPGLLKRSVLAAFIPRFDMHLCYHSNAKRYAIAHGARPEQTLVMHNTIDEGAIVAGDKLEARRSLEQRHPQLAGKRLVLYVGAVLEEKNLDRVFEALARLKDERNFFLLVGDGPYLATLKQRYAQRSDWLAAGRVVDGVGSYFDAADVFVLPGTGGLAINEAMAHRLAVVSGYADGSADDLVQDGVTGFRLQGDSVEELAHRLGQLLDDPGLARSMGDAGEQRIRGDLSFERFIDRVMQGLLTQAKPARQ</sequence>
<evidence type="ECO:0000313" key="2">
    <source>
        <dbReference type="EMBL" id="WIT10057.1"/>
    </source>
</evidence>
<organism evidence="2 3">
    <name type="scientific">Paucibacter sediminis</name>
    <dbReference type="NCBI Taxonomy" id="3019553"/>
    <lineage>
        <taxon>Bacteria</taxon>
        <taxon>Pseudomonadati</taxon>
        <taxon>Pseudomonadota</taxon>
        <taxon>Betaproteobacteria</taxon>
        <taxon>Burkholderiales</taxon>
        <taxon>Sphaerotilaceae</taxon>
        <taxon>Roseateles</taxon>
    </lineage>
</organism>
<dbReference type="Pfam" id="PF00534">
    <property type="entry name" value="Glycos_transf_1"/>
    <property type="match status" value="1"/>
</dbReference>
<proteinExistence type="predicted"/>
<dbReference type="PANTHER" id="PTHR45947:SF3">
    <property type="entry name" value="SULFOQUINOVOSYL TRANSFERASE SQD2"/>
    <property type="match status" value="1"/>
</dbReference>
<name>A0AA95SLB7_9BURK</name>
<dbReference type="RefSeq" id="WP_285231126.1">
    <property type="nucleotide sequence ID" value="NZ_CP116346.1"/>
</dbReference>
<dbReference type="SUPFAM" id="SSF53756">
    <property type="entry name" value="UDP-Glycosyltransferase/glycogen phosphorylase"/>
    <property type="match status" value="1"/>
</dbReference>